<gene>
    <name evidence="2" type="ORF">UY3_17311</name>
</gene>
<name>M7AKD9_CHEMY</name>
<dbReference type="AlphaFoldDB" id="M7AKD9"/>
<feature type="region of interest" description="Disordered" evidence="1">
    <location>
        <begin position="92"/>
        <end position="120"/>
    </location>
</feature>
<protein>
    <submittedName>
        <fullName evidence="2">Uncharacterized protein</fullName>
    </submittedName>
</protein>
<dbReference type="EMBL" id="KB587549">
    <property type="protein sequence ID" value="EMP25621.1"/>
    <property type="molecule type" value="Genomic_DNA"/>
</dbReference>
<proteinExistence type="predicted"/>
<keyword evidence="3" id="KW-1185">Reference proteome</keyword>
<reference evidence="3" key="1">
    <citation type="journal article" date="2013" name="Nat. Genet.">
        <title>The draft genomes of soft-shell turtle and green sea turtle yield insights into the development and evolution of the turtle-specific body plan.</title>
        <authorList>
            <person name="Wang Z."/>
            <person name="Pascual-Anaya J."/>
            <person name="Zadissa A."/>
            <person name="Li W."/>
            <person name="Niimura Y."/>
            <person name="Huang Z."/>
            <person name="Li C."/>
            <person name="White S."/>
            <person name="Xiong Z."/>
            <person name="Fang D."/>
            <person name="Wang B."/>
            <person name="Ming Y."/>
            <person name="Chen Y."/>
            <person name="Zheng Y."/>
            <person name="Kuraku S."/>
            <person name="Pignatelli M."/>
            <person name="Herrero J."/>
            <person name="Beal K."/>
            <person name="Nozawa M."/>
            <person name="Li Q."/>
            <person name="Wang J."/>
            <person name="Zhang H."/>
            <person name="Yu L."/>
            <person name="Shigenobu S."/>
            <person name="Wang J."/>
            <person name="Liu J."/>
            <person name="Flicek P."/>
            <person name="Searle S."/>
            <person name="Wang J."/>
            <person name="Kuratani S."/>
            <person name="Yin Y."/>
            <person name="Aken B."/>
            <person name="Zhang G."/>
            <person name="Irie N."/>
        </authorList>
    </citation>
    <scope>NUCLEOTIDE SEQUENCE [LARGE SCALE GENOMIC DNA]</scope>
</reference>
<evidence type="ECO:0000256" key="1">
    <source>
        <dbReference type="SAM" id="MobiDB-lite"/>
    </source>
</evidence>
<sequence length="120" mass="13122">MKELQNTYHKVQEANCHSSAASTSCRLYKELDAILGGDPTSTAKAPVDTWLACVPVESGLSQEEEILDEDLEGDPEAEDDLEVRDACSQKLFSTSEELSQSQQSDIGEAQTGEETPSKWI</sequence>
<dbReference type="PROSITE" id="PS51257">
    <property type="entry name" value="PROKAR_LIPOPROTEIN"/>
    <property type="match status" value="1"/>
</dbReference>
<accession>M7AKD9</accession>
<dbReference type="Proteomes" id="UP000031443">
    <property type="component" value="Unassembled WGS sequence"/>
</dbReference>
<organism evidence="2 3">
    <name type="scientific">Chelonia mydas</name>
    <name type="common">Green sea-turtle</name>
    <name type="synonym">Chelonia agassizi</name>
    <dbReference type="NCBI Taxonomy" id="8469"/>
    <lineage>
        <taxon>Eukaryota</taxon>
        <taxon>Metazoa</taxon>
        <taxon>Chordata</taxon>
        <taxon>Craniata</taxon>
        <taxon>Vertebrata</taxon>
        <taxon>Euteleostomi</taxon>
        <taxon>Archelosauria</taxon>
        <taxon>Testudinata</taxon>
        <taxon>Testudines</taxon>
        <taxon>Cryptodira</taxon>
        <taxon>Durocryptodira</taxon>
        <taxon>Americhelydia</taxon>
        <taxon>Chelonioidea</taxon>
        <taxon>Cheloniidae</taxon>
        <taxon>Chelonia</taxon>
    </lineage>
</organism>
<evidence type="ECO:0000313" key="3">
    <source>
        <dbReference type="Proteomes" id="UP000031443"/>
    </source>
</evidence>
<evidence type="ECO:0000313" key="2">
    <source>
        <dbReference type="EMBL" id="EMP25621.1"/>
    </source>
</evidence>